<accession>A0ABV1U5D7</accession>
<protein>
    <submittedName>
        <fullName evidence="1">DUF3515 family protein</fullName>
    </submittedName>
</protein>
<dbReference type="InterPro" id="IPR021903">
    <property type="entry name" value="DUF3515"/>
</dbReference>
<reference evidence="1 2" key="1">
    <citation type="submission" date="2024-06" db="EMBL/GenBank/DDBJ databases">
        <title>The Natural Products Discovery Center: Release of the First 8490 Sequenced Strains for Exploring Actinobacteria Biosynthetic Diversity.</title>
        <authorList>
            <person name="Kalkreuter E."/>
            <person name="Kautsar S.A."/>
            <person name="Yang D."/>
            <person name="Bader C.D."/>
            <person name="Teijaro C.N."/>
            <person name="Fluegel L."/>
            <person name="Davis C.M."/>
            <person name="Simpson J.R."/>
            <person name="Lauterbach L."/>
            <person name="Steele A.D."/>
            <person name="Gui C."/>
            <person name="Meng S."/>
            <person name="Li G."/>
            <person name="Viehrig K."/>
            <person name="Ye F."/>
            <person name="Su P."/>
            <person name="Kiefer A.F."/>
            <person name="Nichols A."/>
            <person name="Cepeda A.J."/>
            <person name="Yan W."/>
            <person name="Fan B."/>
            <person name="Jiang Y."/>
            <person name="Adhikari A."/>
            <person name="Zheng C.-J."/>
            <person name="Schuster L."/>
            <person name="Cowan T.M."/>
            <person name="Smanski M.J."/>
            <person name="Chevrette M.G."/>
            <person name="De Carvalho L.P.S."/>
            <person name="Shen B."/>
        </authorList>
    </citation>
    <scope>NUCLEOTIDE SEQUENCE [LARGE SCALE GENOMIC DNA]</scope>
    <source>
        <strain evidence="1 2">NPDC001166</strain>
    </source>
</reference>
<sequence length="160" mass="17276">MRARRRRAAAGVAAGGLLVAGLLVARELSSPVFGLRQGPLAKDAACARIADRYPDRLDGDRRDRVTFEGLAVWGHGAVRLRCGLIPPVPTKDPCFAVNGVDWVLREAASRDGRRLVVTYGRRPAVELSIADSVRQPDAVLTEVSRLVAPIRQNDRCLSAG</sequence>
<dbReference type="EMBL" id="JBEPAZ010000010">
    <property type="protein sequence ID" value="MER6428920.1"/>
    <property type="molecule type" value="Genomic_DNA"/>
</dbReference>
<name>A0ABV1U5D7_9ACTN</name>
<organism evidence="1 2">
    <name type="scientific">Streptomyces sp. 900105245</name>
    <dbReference type="NCBI Taxonomy" id="3154379"/>
    <lineage>
        <taxon>Bacteria</taxon>
        <taxon>Bacillati</taxon>
        <taxon>Actinomycetota</taxon>
        <taxon>Actinomycetes</taxon>
        <taxon>Kitasatosporales</taxon>
        <taxon>Streptomycetaceae</taxon>
        <taxon>Streptomyces</taxon>
    </lineage>
</organism>
<proteinExistence type="predicted"/>
<dbReference type="Proteomes" id="UP001470023">
    <property type="component" value="Unassembled WGS sequence"/>
</dbReference>
<keyword evidence="2" id="KW-1185">Reference proteome</keyword>
<dbReference type="Pfam" id="PF12028">
    <property type="entry name" value="DUF3515"/>
    <property type="match status" value="1"/>
</dbReference>
<evidence type="ECO:0000313" key="2">
    <source>
        <dbReference type="Proteomes" id="UP001470023"/>
    </source>
</evidence>
<comment type="caution">
    <text evidence="1">The sequence shown here is derived from an EMBL/GenBank/DDBJ whole genome shotgun (WGS) entry which is preliminary data.</text>
</comment>
<dbReference type="RefSeq" id="WP_241841391.1">
    <property type="nucleotide sequence ID" value="NZ_JBEOYA010000012.1"/>
</dbReference>
<gene>
    <name evidence="1" type="ORF">ABT272_14375</name>
</gene>
<evidence type="ECO:0000313" key="1">
    <source>
        <dbReference type="EMBL" id="MER6428920.1"/>
    </source>
</evidence>